<dbReference type="InterPro" id="IPR036281">
    <property type="entry name" value="SinR/SinI_dimer_dom_sf"/>
</dbReference>
<dbReference type="PROSITE" id="PS51500">
    <property type="entry name" value="SIN"/>
    <property type="match status" value="1"/>
</dbReference>
<dbReference type="EMBL" id="BKZQ01000005">
    <property type="protein sequence ID" value="GER69270.1"/>
    <property type="molecule type" value="Genomic_DNA"/>
</dbReference>
<sequence>MDIAHSQKKEWMLLLKEAREIGISAEDIRAFLRSSAKQTQPKKETGRPEP</sequence>
<dbReference type="AlphaFoldDB" id="A0A5J4JFN1"/>
<accession>A0A5J4JFN1</accession>
<dbReference type="InterPro" id="IPR010981">
    <property type="entry name" value="SinR/SinI_dimer_dom"/>
</dbReference>
<dbReference type="RefSeq" id="WP_151705835.1">
    <property type="nucleotide sequence ID" value="NZ_BKZQ01000005.1"/>
</dbReference>
<gene>
    <name evidence="2" type="ORF">BpJC7_05730</name>
</gene>
<dbReference type="GO" id="GO:0046983">
    <property type="term" value="F:protein dimerization activity"/>
    <property type="evidence" value="ECO:0007669"/>
    <property type="project" value="InterPro"/>
</dbReference>
<dbReference type="Pfam" id="PF08671">
    <property type="entry name" value="SinI"/>
    <property type="match status" value="1"/>
</dbReference>
<reference evidence="2 3" key="1">
    <citation type="submission" date="2019-09" db="EMBL/GenBank/DDBJ databases">
        <title>Draft genome sequence of Bacillus sp. JC-7.</title>
        <authorList>
            <person name="Tanaka N."/>
            <person name="Shiwa Y."/>
            <person name="Fujita N."/>
            <person name="Tanasupawat S."/>
        </authorList>
    </citation>
    <scope>NUCLEOTIDE SEQUENCE [LARGE SCALE GENOMIC DNA]</scope>
    <source>
        <strain evidence="2 3">JC-7</strain>
    </source>
</reference>
<dbReference type="Proteomes" id="UP000391919">
    <property type="component" value="Unassembled WGS sequence"/>
</dbReference>
<keyword evidence="3" id="KW-1185">Reference proteome</keyword>
<proteinExistence type="predicted"/>
<dbReference type="GO" id="GO:0006355">
    <property type="term" value="P:regulation of DNA-templated transcription"/>
    <property type="evidence" value="ECO:0007669"/>
    <property type="project" value="InterPro"/>
</dbReference>
<evidence type="ECO:0000313" key="2">
    <source>
        <dbReference type="EMBL" id="GER69270.1"/>
    </source>
</evidence>
<protein>
    <recommendedName>
        <fullName evidence="1">Sin domain-containing protein</fullName>
    </recommendedName>
</protein>
<feature type="domain" description="Sin" evidence="1">
    <location>
        <begin position="1"/>
        <end position="36"/>
    </location>
</feature>
<dbReference type="SUPFAM" id="SSF47406">
    <property type="entry name" value="SinR repressor dimerisation domain-like"/>
    <property type="match status" value="1"/>
</dbReference>
<name>A0A5J4JFN1_9BACI</name>
<evidence type="ECO:0000313" key="3">
    <source>
        <dbReference type="Proteomes" id="UP000391919"/>
    </source>
</evidence>
<organism evidence="2 3">
    <name type="scientific">Weizmannia acidilactici</name>
    <dbReference type="NCBI Taxonomy" id="2607726"/>
    <lineage>
        <taxon>Bacteria</taxon>
        <taxon>Bacillati</taxon>
        <taxon>Bacillota</taxon>
        <taxon>Bacilli</taxon>
        <taxon>Bacillales</taxon>
        <taxon>Bacillaceae</taxon>
        <taxon>Heyndrickxia</taxon>
    </lineage>
</organism>
<evidence type="ECO:0000259" key="1">
    <source>
        <dbReference type="PROSITE" id="PS51500"/>
    </source>
</evidence>
<comment type="caution">
    <text evidence="2">The sequence shown here is derived from an EMBL/GenBank/DDBJ whole genome shotgun (WGS) entry which is preliminary data.</text>
</comment>